<evidence type="ECO:0000313" key="5">
    <source>
        <dbReference type="Proteomes" id="UP001215231"/>
    </source>
</evidence>
<keyword evidence="5" id="KW-1185">Reference proteome</keyword>
<sequence>MEKLLPVTKEIDAISLESPLCLVLFDSNVLSQAQMSELAENWLTPEEKQILDRRRLLSAKKEFVASRGMIKLLLARYFQLDVQAINIFFDQQDTCLKASRYRDACPEISREVLPVQICIAHSHGKVLVAMSRQSSCLGVDLEWRKLERPWLKLARHFYHAREVTRIEQEGVDSFYRIWTLKEALAKAIKQPIARLLSQDITPMLDPFTVISARYQDFDISLLTDLPLAQTELAILDSLC</sequence>
<dbReference type="GO" id="GO:0016740">
    <property type="term" value="F:transferase activity"/>
    <property type="evidence" value="ECO:0007669"/>
    <property type="project" value="UniProtKB-KW"/>
</dbReference>
<feature type="domain" description="4'-phosphopantetheinyl transferase" evidence="3">
    <location>
        <begin position="137"/>
        <end position="195"/>
    </location>
</feature>
<evidence type="ECO:0000256" key="1">
    <source>
        <dbReference type="ARBA" id="ARBA00010990"/>
    </source>
</evidence>
<dbReference type="InterPro" id="IPR008278">
    <property type="entry name" value="4-PPantetheinyl_Trfase_dom"/>
</dbReference>
<dbReference type="SUPFAM" id="SSF56214">
    <property type="entry name" value="4'-phosphopantetheinyl transferase"/>
    <property type="match status" value="2"/>
</dbReference>
<dbReference type="InterPro" id="IPR037143">
    <property type="entry name" value="4-PPantetheinyl_Trfase_dom_sf"/>
</dbReference>
<dbReference type="Proteomes" id="UP001215231">
    <property type="component" value="Chromosome"/>
</dbReference>
<protein>
    <submittedName>
        <fullName evidence="4">4'-phosphopantetheinyl transferase superfamily protein</fullName>
    </submittedName>
</protein>
<proteinExistence type="inferred from homology"/>
<evidence type="ECO:0000313" key="4">
    <source>
        <dbReference type="EMBL" id="WDE13414.1"/>
    </source>
</evidence>
<keyword evidence="2 4" id="KW-0808">Transferase</keyword>
<accession>A0ABY7VI52</accession>
<dbReference type="PANTHER" id="PTHR12215:SF10">
    <property type="entry name" value="L-AMINOADIPATE-SEMIALDEHYDE DEHYDROGENASE-PHOSPHOPANTETHEINYL TRANSFERASE"/>
    <property type="match status" value="1"/>
</dbReference>
<evidence type="ECO:0000259" key="3">
    <source>
        <dbReference type="Pfam" id="PF01648"/>
    </source>
</evidence>
<gene>
    <name evidence="4" type="ORF">H3N35_08245</name>
</gene>
<dbReference type="EMBL" id="CP059693">
    <property type="protein sequence ID" value="WDE13414.1"/>
    <property type="molecule type" value="Genomic_DNA"/>
</dbReference>
<organism evidence="4 5">
    <name type="scientific">Thalassomonas haliotis</name>
    <dbReference type="NCBI Taxonomy" id="485448"/>
    <lineage>
        <taxon>Bacteria</taxon>
        <taxon>Pseudomonadati</taxon>
        <taxon>Pseudomonadota</taxon>
        <taxon>Gammaproteobacteria</taxon>
        <taxon>Alteromonadales</taxon>
        <taxon>Colwelliaceae</taxon>
        <taxon>Thalassomonas</taxon>
    </lineage>
</organism>
<dbReference type="InterPro" id="IPR050559">
    <property type="entry name" value="P-Pant_transferase_sf"/>
</dbReference>
<dbReference type="PANTHER" id="PTHR12215">
    <property type="entry name" value="PHOSPHOPANTETHEINE TRANSFERASE"/>
    <property type="match status" value="1"/>
</dbReference>
<dbReference type="RefSeq" id="WP_274053781.1">
    <property type="nucleotide sequence ID" value="NZ_CP059693.1"/>
</dbReference>
<dbReference type="Gene3D" id="3.90.470.20">
    <property type="entry name" value="4'-phosphopantetheinyl transferase domain"/>
    <property type="match status" value="1"/>
</dbReference>
<evidence type="ECO:0000256" key="2">
    <source>
        <dbReference type="ARBA" id="ARBA00022679"/>
    </source>
</evidence>
<dbReference type="Pfam" id="PF01648">
    <property type="entry name" value="ACPS"/>
    <property type="match status" value="1"/>
</dbReference>
<reference evidence="4 5" key="1">
    <citation type="journal article" date="2022" name="Mar. Drugs">
        <title>Bioassay-Guided Fractionation Leads to the Detection of Cholic Acid Generated by the Rare Thalassomonas sp.</title>
        <authorList>
            <person name="Pheiffer F."/>
            <person name="Schneider Y.K."/>
            <person name="Hansen E.H."/>
            <person name="Andersen J.H."/>
            <person name="Isaksson J."/>
            <person name="Busche T."/>
            <person name="R C."/>
            <person name="Kalinowski J."/>
            <person name="Zyl L.V."/>
            <person name="Trindade M."/>
        </authorList>
    </citation>
    <scope>NUCLEOTIDE SEQUENCE [LARGE SCALE GENOMIC DNA]</scope>
    <source>
        <strain evidence="4 5">A5K-61T</strain>
    </source>
</reference>
<comment type="similarity">
    <text evidence="1">Belongs to the P-Pant transferase superfamily. Gsp/Sfp/HetI/AcpT family.</text>
</comment>
<name>A0ABY7VI52_9GAMM</name>